<keyword evidence="8" id="KW-1185">Reference proteome</keyword>
<keyword evidence="1" id="KW-0805">Transcription regulation</keyword>
<dbReference type="InterPro" id="IPR009057">
    <property type="entry name" value="Homeodomain-like_sf"/>
</dbReference>
<dbReference type="Pfam" id="PF00440">
    <property type="entry name" value="TetR_N"/>
    <property type="match status" value="1"/>
</dbReference>
<dbReference type="PANTHER" id="PTHR30055:SF234">
    <property type="entry name" value="HTH-TYPE TRANSCRIPTIONAL REGULATOR BETI"/>
    <property type="match status" value="1"/>
</dbReference>
<evidence type="ECO:0000313" key="7">
    <source>
        <dbReference type="EMBL" id="MCK8784156.1"/>
    </source>
</evidence>
<dbReference type="InterPro" id="IPR001647">
    <property type="entry name" value="HTH_TetR"/>
</dbReference>
<gene>
    <name evidence="7" type="ORF">M0638_07175</name>
</gene>
<dbReference type="RefSeq" id="WP_248666281.1">
    <property type="nucleotide sequence ID" value="NZ_JALPRX010000026.1"/>
</dbReference>
<evidence type="ECO:0000256" key="4">
    <source>
        <dbReference type="PROSITE-ProRule" id="PRU00335"/>
    </source>
</evidence>
<name>A0A9X1YCU8_9PROT</name>
<keyword evidence="2 4" id="KW-0238">DNA-binding</keyword>
<evidence type="ECO:0000259" key="6">
    <source>
        <dbReference type="PROSITE" id="PS50977"/>
    </source>
</evidence>
<sequence length="223" mass="23660">MRDGSTTRERIRTEALRLFVAHGVDAVSIRDIAGAAGCRPSALYAHWPSREALVAALFRDGFTEYARRLAALADSPTPFAARLEAMVRLICRLHAEDPARFAFLLLTQHRRLPAIAADADNPIEVLQRAIADAMRDGELPAGDAALVTSAVVGILVQAATFHLYGRLAAPPEALADPLVALCLVAAGLAPAAGAGDGTDTDTGAAPRHEPRTMPRRQTEDTPS</sequence>
<dbReference type="EMBL" id="JALPRX010000026">
    <property type="protein sequence ID" value="MCK8784156.1"/>
    <property type="molecule type" value="Genomic_DNA"/>
</dbReference>
<accession>A0A9X1YCU8</accession>
<proteinExistence type="predicted"/>
<feature type="compositionally biased region" description="Basic and acidic residues" evidence="5">
    <location>
        <begin position="206"/>
        <end position="223"/>
    </location>
</feature>
<evidence type="ECO:0000256" key="1">
    <source>
        <dbReference type="ARBA" id="ARBA00023015"/>
    </source>
</evidence>
<dbReference type="InterPro" id="IPR036271">
    <property type="entry name" value="Tet_transcr_reg_TetR-rel_C_sf"/>
</dbReference>
<reference evidence="7" key="1">
    <citation type="submission" date="2022-04" db="EMBL/GenBank/DDBJ databases">
        <title>Roseomonas acroporae sp. nov., isolated from coral Acropora digitifera.</title>
        <authorList>
            <person name="Sun H."/>
        </authorList>
    </citation>
    <scope>NUCLEOTIDE SEQUENCE</scope>
    <source>
        <strain evidence="7">NAR14</strain>
    </source>
</reference>
<protein>
    <submittedName>
        <fullName evidence="7">TetR/AcrR family transcriptional regulator</fullName>
    </submittedName>
</protein>
<dbReference type="Gene3D" id="1.10.357.10">
    <property type="entry name" value="Tetracycline Repressor, domain 2"/>
    <property type="match status" value="1"/>
</dbReference>
<dbReference type="GO" id="GO:0003700">
    <property type="term" value="F:DNA-binding transcription factor activity"/>
    <property type="evidence" value="ECO:0007669"/>
    <property type="project" value="TreeGrafter"/>
</dbReference>
<dbReference type="InterPro" id="IPR050109">
    <property type="entry name" value="HTH-type_TetR-like_transc_reg"/>
</dbReference>
<dbReference type="PROSITE" id="PS50977">
    <property type="entry name" value="HTH_TETR_2"/>
    <property type="match status" value="1"/>
</dbReference>
<dbReference type="PRINTS" id="PR00455">
    <property type="entry name" value="HTHTETR"/>
</dbReference>
<dbReference type="AlphaFoldDB" id="A0A9X1YCU8"/>
<dbReference type="SUPFAM" id="SSF48498">
    <property type="entry name" value="Tetracyclin repressor-like, C-terminal domain"/>
    <property type="match status" value="1"/>
</dbReference>
<comment type="caution">
    <text evidence="7">The sequence shown here is derived from an EMBL/GenBank/DDBJ whole genome shotgun (WGS) entry which is preliminary data.</text>
</comment>
<evidence type="ECO:0000256" key="3">
    <source>
        <dbReference type="ARBA" id="ARBA00023163"/>
    </source>
</evidence>
<dbReference type="SUPFAM" id="SSF46689">
    <property type="entry name" value="Homeodomain-like"/>
    <property type="match status" value="1"/>
</dbReference>
<dbReference type="GO" id="GO:0000976">
    <property type="term" value="F:transcription cis-regulatory region binding"/>
    <property type="evidence" value="ECO:0007669"/>
    <property type="project" value="TreeGrafter"/>
</dbReference>
<feature type="region of interest" description="Disordered" evidence="5">
    <location>
        <begin position="193"/>
        <end position="223"/>
    </location>
</feature>
<evidence type="ECO:0000313" key="8">
    <source>
        <dbReference type="Proteomes" id="UP001139516"/>
    </source>
</evidence>
<feature type="domain" description="HTH tetR-type" evidence="6">
    <location>
        <begin position="5"/>
        <end position="65"/>
    </location>
</feature>
<organism evidence="7 8">
    <name type="scientific">Roseomonas acroporae</name>
    <dbReference type="NCBI Taxonomy" id="2937791"/>
    <lineage>
        <taxon>Bacteria</taxon>
        <taxon>Pseudomonadati</taxon>
        <taxon>Pseudomonadota</taxon>
        <taxon>Alphaproteobacteria</taxon>
        <taxon>Acetobacterales</taxon>
        <taxon>Roseomonadaceae</taxon>
        <taxon>Roseomonas</taxon>
    </lineage>
</organism>
<dbReference type="Proteomes" id="UP001139516">
    <property type="component" value="Unassembled WGS sequence"/>
</dbReference>
<feature type="DNA-binding region" description="H-T-H motif" evidence="4">
    <location>
        <begin position="28"/>
        <end position="47"/>
    </location>
</feature>
<keyword evidence="3" id="KW-0804">Transcription</keyword>
<evidence type="ECO:0000256" key="5">
    <source>
        <dbReference type="SAM" id="MobiDB-lite"/>
    </source>
</evidence>
<dbReference type="PANTHER" id="PTHR30055">
    <property type="entry name" value="HTH-TYPE TRANSCRIPTIONAL REGULATOR RUTR"/>
    <property type="match status" value="1"/>
</dbReference>
<evidence type="ECO:0000256" key="2">
    <source>
        <dbReference type="ARBA" id="ARBA00023125"/>
    </source>
</evidence>